<organism evidence="1 2">
    <name type="scientific">Nannocystis punicea</name>
    <dbReference type="NCBI Taxonomy" id="2995304"/>
    <lineage>
        <taxon>Bacteria</taxon>
        <taxon>Pseudomonadati</taxon>
        <taxon>Myxococcota</taxon>
        <taxon>Polyangia</taxon>
        <taxon>Nannocystales</taxon>
        <taxon>Nannocystaceae</taxon>
        <taxon>Nannocystis</taxon>
    </lineage>
</organism>
<evidence type="ECO:0000313" key="1">
    <source>
        <dbReference type="EMBL" id="WAS96708.1"/>
    </source>
</evidence>
<keyword evidence="2" id="KW-1185">Reference proteome</keyword>
<proteinExistence type="predicted"/>
<dbReference type="RefSeq" id="WP_269039072.1">
    <property type="nucleotide sequence ID" value="NZ_CP114040.1"/>
</dbReference>
<protein>
    <submittedName>
        <fullName evidence="1">Uncharacterized protein</fullName>
    </submittedName>
</protein>
<accession>A0ABY7HC67</accession>
<gene>
    <name evidence="1" type="ORF">O0S08_11205</name>
</gene>
<name>A0ABY7HC67_9BACT</name>
<evidence type="ECO:0000313" key="2">
    <source>
        <dbReference type="Proteomes" id="UP001164459"/>
    </source>
</evidence>
<dbReference type="EMBL" id="CP114040">
    <property type="protein sequence ID" value="WAS96708.1"/>
    <property type="molecule type" value="Genomic_DNA"/>
</dbReference>
<reference evidence="1" key="1">
    <citation type="submission" date="2022-11" db="EMBL/GenBank/DDBJ databases">
        <title>Minimal conservation of predation-associated metabolite biosynthetic gene clusters underscores biosynthetic potential of Myxococcota including descriptions for ten novel species: Archangium lansinium sp. nov., Myxococcus landrumus sp. nov., Nannocystis bai.</title>
        <authorList>
            <person name="Ahearne A."/>
            <person name="Stevens C."/>
            <person name="Dowd S."/>
        </authorList>
    </citation>
    <scope>NUCLEOTIDE SEQUENCE</scope>
    <source>
        <strain evidence="1">Fl3</strain>
    </source>
</reference>
<dbReference type="Proteomes" id="UP001164459">
    <property type="component" value="Chromosome"/>
</dbReference>
<sequence length="84" mass="9253">MAVILDPNAHLTPRQPGDQHATIGARLEVTVQGDALGRTQITLEIRRDCLFFRTAVQRAQCRRGRRDESTAAEAAVLTCAKPQI</sequence>